<accession>A0ACA9K5Y4</accession>
<keyword evidence="2" id="KW-1185">Reference proteome</keyword>
<comment type="caution">
    <text evidence="1">The sequence shown here is derived from an EMBL/GenBank/DDBJ whole genome shotgun (WGS) entry which is preliminary data.</text>
</comment>
<name>A0ACA9K5Y4_9GLOM</name>
<evidence type="ECO:0000313" key="1">
    <source>
        <dbReference type="EMBL" id="CAG8454099.1"/>
    </source>
</evidence>
<organism evidence="1 2">
    <name type="scientific">Dentiscutata heterogama</name>
    <dbReference type="NCBI Taxonomy" id="1316150"/>
    <lineage>
        <taxon>Eukaryota</taxon>
        <taxon>Fungi</taxon>
        <taxon>Fungi incertae sedis</taxon>
        <taxon>Mucoromycota</taxon>
        <taxon>Glomeromycotina</taxon>
        <taxon>Glomeromycetes</taxon>
        <taxon>Diversisporales</taxon>
        <taxon>Gigasporaceae</taxon>
        <taxon>Dentiscutata</taxon>
    </lineage>
</organism>
<protein>
    <submittedName>
        <fullName evidence="1">16477_t:CDS:1</fullName>
    </submittedName>
</protein>
<gene>
    <name evidence="1" type="ORF">DHETER_LOCUS983</name>
</gene>
<sequence>MDDLRKFAGKLYFADNKNSIPLECKEPNICSICGREISSNLSEPVIILDCRHLFHWTCIINYNRCPCKYEGFHEIPKSRYIEISPPPFLKKILNHDQQTQANVQQTQAIVQQSQANVQQTQANNPQMQANYQANYQQTQAQTQEANDQEANDQQTQEANDQTQANDQANDQQTQANDQAQVNEPANDQVQVNEQANDQTREQENESAETLKAPTVSSKKPRKPKIPKKLERVVEVLTTAMPRKITVPVIIDDTTSKSAGEILVDLYNLAEKAEKNTENCNVMEIRRWYNYGEKFENRVKELTNEGMEDRSARTYIYKDMLRHLSESGLTIGNLRQKTYKARNLYYLFSKVGTEKINQARIFSANQLSEFKRDDIDEIIRQVKPNIVQLSISNEKLAKKDIRIVTKLKALYIVYDLALAALYRAELV</sequence>
<evidence type="ECO:0000313" key="2">
    <source>
        <dbReference type="Proteomes" id="UP000789702"/>
    </source>
</evidence>
<dbReference type="EMBL" id="CAJVPU010000546">
    <property type="protein sequence ID" value="CAG8454099.1"/>
    <property type="molecule type" value="Genomic_DNA"/>
</dbReference>
<proteinExistence type="predicted"/>
<reference evidence="1" key="1">
    <citation type="submission" date="2021-06" db="EMBL/GenBank/DDBJ databases">
        <authorList>
            <person name="Kallberg Y."/>
            <person name="Tangrot J."/>
            <person name="Rosling A."/>
        </authorList>
    </citation>
    <scope>NUCLEOTIDE SEQUENCE</scope>
    <source>
        <strain evidence="1">IL203A</strain>
    </source>
</reference>
<dbReference type="Proteomes" id="UP000789702">
    <property type="component" value="Unassembled WGS sequence"/>
</dbReference>